<keyword evidence="2" id="KW-1185">Reference proteome</keyword>
<dbReference type="EMBL" id="MW021763">
    <property type="protein sequence ID" value="QPX75149.1"/>
    <property type="molecule type" value="Genomic_DNA"/>
</dbReference>
<evidence type="ECO:0000313" key="2">
    <source>
        <dbReference type="Proteomes" id="UP000595656"/>
    </source>
</evidence>
<proteinExistence type="predicted"/>
<gene>
    <name evidence="1" type="ORF">BIGDOG_45</name>
</gene>
<accession>A0A7T3NA30</accession>
<evidence type="ECO:0000313" key="1">
    <source>
        <dbReference type="EMBL" id="QPX75149.1"/>
    </source>
</evidence>
<protein>
    <submittedName>
        <fullName evidence="1">Uncharacterized protein</fullName>
    </submittedName>
</protein>
<name>A0A7T3NA30_9CAUD</name>
<reference evidence="1 2" key="1">
    <citation type="submission" date="2020-09" db="EMBL/GenBank/DDBJ databases">
        <authorList>
            <person name="Hogan T.J."/>
            <person name="Wilson M.E."/>
            <person name="Walker J.K."/>
            <person name="Johnson L."/>
            <person name="Sharma R."/>
            <person name="Grose J.H."/>
        </authorList>
    </citation>
    <scope>NUCLEOTIDE SEQUENCE [LARGE SCALE GENOMIC DNA]</scope>
</reference>
<dbReference type="Proteomes" id="UP000595656">
    <property type="component" value="Segment"/>
</dbReference>
<organism evidence="1 2">
    <name type="scientific">Serratia phage vB_SmaS_Bigdog</name>
    <dbReference type="NCBI Taxonomy" id="2777364"/>
    <lineage>
        <taxon>Viruses</taxon>
        <taxon>Duplodnaviria</taxon>
        <taxon>Heunggongvirae</taxon>
        <taxon>Uroviricota</taxon>
        <taxon>Caudoviricetes</taxon>
        <taxon>Bonzeevirus</taxon>
        <taxon>Bonzeevirus bigdog</taxon>
    </lineage>
</organism>
<sequence>MIIHSHEYFLALKKEIEGFRDYVKNQQYGSDVVFMNDGISKELDFINTALSMHNCASCMHRKGTLDDKGVVLEGSSCAVNGLFNNGFKADSYVCPNWVWDDVPIA</sequence>